<reference evidence="4 5" key="1">
    <citation type="submission" date="2015-01" db="EMBL/GenBank/DDBJ databases">
        <title>The Genome Sequence of Exophiala oligosperma CBS72588.</title>
        <authorList>
            <consortium name="The Broad Institute Genomics Platform"/>
            <person name="Cuomo C."/>
            <person name="de Hoog S."/>
            <person name="Gorbushina A."/>
            <person name="Stielow B."/>
            <person name="Teixiera M."/>
            <person name="Abouelleil A."/>
            <person name="Chapman S.B."/>
            <person name="Priest M."/>
            <person name="Young S.K."/>
            <person name="Wortman J."/>
            <person name="Nusbaum C."/>
            <person name="Birren B."/>
        </authorList>
    </citation>
    <scope>NUCLEOTIDE SEQUENCE [LARGE SCALE GENOMIC DNA]</scope>
    <source>
        <strain evidence="4 5">CBS 72588</strain>
    </source>
</reference>
<organism evidence="4 5">
    <name type="scientific">Exophiala oligosperma</name>
    <dbReference type="NCBI Taxonomy" id="215243"/>
    <lineage>
        <taxon>Eukaryota</taxon>
        <taxon>Fungi</taxon>
        <taxon>Dikarya</taxon>
        <taxon>Ascomycota</taxon>
        <taxon>Pezizomycotina</taxon>
        <taxon>Eurotiomycetes</taxon>
        <taxon>Chaetothyriomycetidae</taxon>
        <taxon>Chaetothyriales</taxon>
        <taxon>Herpotrichiellaceae</taxon>
        <taxon>Exophiala</taxon>
    </lineage>
</organism>
<feature type="transmembrane region" description="Helical" evidence="3">
    <location>
        <begin position="351"/>
        <end position="374"/>
    </location>
</feature>
<dbReference type="GeneID" id="27355983"/>
<dbReference type="AlphaFoldDB" id="A0A0D2EC65"/>
<feature type="region of interest" description="Disordered" evidence="2">
    <location>
        <begin position="417"/>
        <end position="436"/>
    </location>
</feature>
<evidence type="ECO:0000313" key="4">
    <source>
        <dbReference type="EMBL" id="KIW45524.1"/>
    </source>
</evidence>
<keyword evidence="3" id="KW-0812">Transmembrane</keyword>
<dbReference type="OrthoDB" id="10510893at2759"/>
<sequence length="436" mass="49246">MTDDEGFFRRRSHFVAGTSDVSRPWMQIDGMPARQSVVLVHRLASLTARSPAEEHVASGVIRDLETLVSELDIKPAILGILSQMGQFSKICETTYTFGIAMDPERQAQMKILFSLRNVCPQPRRDTNILCWVVNHITIFHQLSSEEDKPIWFLMEDYDSVLVFLNGEGEDSHRREDMGVANLLNLCKIGWTAALRDIERNIFIMRSDMVAQQEPPPAVLLSTLQLMLIGLSINLSTIADMTQMAKGPWTMNSRAARSFGIKEDLRHQLEKLEWILNSHKRQANLLNDQLVEILSKRSISQQTTIAFSSAKLQYLSQNHFRGTAYVIVLFLPGIFVSSLMAAGIFGDNQVSYLAIWLAFALPFTAVAIGVLRFLWVEPILKEEVMERLGVQEGLWTWLTKWWRRKLNHDTEFVLGKGKMSEPTTDPVAAASPGLGSV</sequence>
<dbReference type="HOGENOM" id="CLU_628553_0_0_1"/>
<evidence type="ECO:0000313" key="5">
    <source>
        <dbReference type="Proteomes" id="UP000053342"/>
    </source>
</evidence>
<keyword evidence="1" id="KW-0175">Coiled coil</keyword>
<keyword evidence="3" id="KW-1133">Transmembrane helix</keyword>
<protein>
    <submittedName>
        <fullName evidence="4">Uncharacterized protein</fullName>
    </submittedName>
</protein>
<evidence type="ECO:0000256" key="2">
    <source>
        <dbReference type="SAM" id="MobiDB-lite"/>
    </source>
</evidence>
<dbReference type="Proteomes" id="UP000053342">
    <property type="component" value="Unassembled WGS sequence"/>
</dbReference>
<keyword evidence="5" id="KW-1185">Reference proteome</keyword>
<dbReference type="EMBL" id="KN847334">
    <property type="protein sequence ID" value="KIW45524.1"/>
    <property type="molecule type" value="Genomic_DNA"/>
</dbReference>
<dbReference type="RefSeq" id="XP_016265740.1">
    <property type="nucleotide sequence ID" value="XM_016404735.1"/>
</dbReference>
<proteinExistence type="predicted"/>
<feature type="coiled-coil region" evidence="1">
    <location>
        <begin position="261"/>
        <end position="295"/>
    </location>
</feature>
<keyword evidence="3" id="KW-0472">Membrane</keyword>
<evidence type="ECO:0000256" key="1">
    <source>
        <dbReference type="SAM" id="Coils"/>
    </source>
</evidence>
<feature type="transmembrane region" description="Helical" evidence="3">
    <location>
        <begin position="323"/>
        <end position="345"/>
    </location>
</feature>
<gene>
    <name evidence="4" type="ORF">PV06_03909</name>
</gene>
<accession>A0A0D2EC65</accession>
<evidence type="ECO:0000256" key="3">
    <source>
        <dbReference type="SAM" id="Phobius"/>
    </source>
</evidence>
<dbReference type="VEuPathDB" id="FungiDB:PV06_03909"/>
<name>A0A0D2EC65_9EURO</name>